<evidence type="ECO:0000256" key="1">
    <source>
        <dbReference type="SAM" id="Phobius"/>
    </source>
</evidence>
<accession>A0A8H7F0L7</accession>
<dbReference type="EMBL" id="JABXXO010000009">
    <property type="protein sequence ID" value="KAF7771027.1"/>
    <property type="molecule type" value="Genomic_DNA"/>
</dbReference>
<comment type="caution">
    <text evidence="2">The sequence shown here is derived from an EMBL/GenBank/DDBJ whole genome shotgun (WGS) entry which is preliminary data.</text>
</comment>
<protein>
    <submittedName>
        <fullName evidence="2">Uncharacterized protein</fullName>
    </submittedName>
</protein>
<keyword evidence="1" id="KW-0812">Transmembrane</keyword>
<feature type="transmembrane region" description="Helical" evidence="1">
    <location>
        <begin position="27"/>
        <end position="48"/>
    </location>
</feature>
<sequence>MIRSSSSIFGFRGPFIQYLIKMPLQMVLSWLIYPIVTISSFFITIVVGSSPAELGSSLLSDNIGINATPAFEFASYLLLITVTPQFGEFHEPLYWSD</sequence>
<organism evidence="2 3">
    <name type="scientific">Agaricus bisporus var. burnettii</name>
    <dbReference type="NCBI Taxonomy" id="192524"/>
    <lineage>
        <taxon>Eukaryota</taxon>
        <taxon>Fungi</taxon>
        <taxon>Dikarya</taxon>
        <taxon>Basidiomycota</taxon>
        <taxon>Agaricomycotina</taxon>
        <taxon>Agaricomycetes</taxon>
        <taxon>Agaricomycetidae</taxon>
        <taxon>Agaricales</taxon>
        <taxon>Agaricineae</taxon>
        <taxon>Agaricaceae</taxon>
        <taxon>Agaricus</taxon>
    </lineage>
</organism>
<dbReference type="AlphaFoldDB" id="A0A8H7F0L7"/>
<keyword evidence="1" id="KW-0472">Membrane</keyword>
<proteinExistence type="predicted"/>
<evidence type="ECO:0000313" key="3">
    <source>
        <dbReference type="Proteomes" id="UP000629468"/>
    </source>
</evidence>
<keyword evidence="1" id="KW-1133">Transmembrane helix</keyword>
<dbReference type="Proteomes" id="UP000629468">
    <property type="component" value="Unassembled WGS sequence"/>
</dbReference>
<name>A0A8H7F0L7_AGABI</name>
<evidence type="ECO:0000313" key="2">
    <source>
        <dbReference type="EMBL" id="KAF7771027.1"/>
    </source>
</evidence>
<reference evidence="2 3" key="1">
    <citation type="journal article" name="Sci. Rep.">
        <title>Telomere-to-telomere assembled and centromere annotated genomes of the two main subspecies of the button mushroom Agaricus bisporus reveal especially polymorphic chromosome ends.</title>
        <authorList>
            <person name="Sonnenberg A.S.M."/>
            <person name="Sedaghat-Telgerd N."/>
            <person name="Lavrijssen B."/>
            <person name="Ohm R.A."/>
            <person name="Hendrickx P.M."/>
            <person name="Scholtmeijer K."/>
            <person name="Baars J.J.P."/>
            <person name="van Peer A."/>
        </authorList>
    </citation>
    <scope>NUCLEOTIDE SEQUENCE [LARGE SCALE GENOMIC DNA]</scope>
    <source>
        <strain evidence="2 3">H119_p4</strain>
    </source>
</reference>
<gene>
    <name evidence="2" type="ORF">Agabi119p4_7001</name>
</gene>